<name>A0A8H7QGW0_9FUNG</name>
<accession>A0A8H7QGW0</accession>
<feature type="compositionally biased region" description="Acidic residues" evidence="1">
    <location>
        <begin position="57"/>
        <end position="66"/>
    </location>
</feature>
<dbReference type="AlphaFoldDB" id="A0A8H7QGW0"/>
<proteinExistence type="predicted"/>
<feature type="compositionally biased region" description="Polar residues" evidence="1">
    <location>
        <begin position="1"/>
        <end position="11"/>
    </location>
</feature>
<dbReference type="GO" id="GO:0005634">
    <property type="term" value="C:nucleus"/>
    <property type="evidence" value="ECO:0007669"/>
    <property type="project" value="TreeGrafter"/>
</dbReference>
<dbReference type="InterPro" id="IPR019370">
    <property type="entry name" value="E2F-assoc_phosphoprotein"/>
</dbReference>
<gene>
    <name evidence="2" type="ORF">INT46_006375</name>
</gene>
<dbReference type="EMBL" id="JAEPRC010000820">
    <property type="protein sequence ID" value="KAG2191475.1"/>
    <property type="molecule type" value="Genomic_DNA"/>
</dbReference>
<evidence type="ECO:0000256" key="1">
    <source>
        <dbReference type="SAM" id="MobiDB-lite"/>
    </source>
</evidence>
<dbReference type="Pfam" id="PF10238">
    <property type="entry name" value="Eapp_C"/>
    <property type="match status" value="1"/>
</dbReference>
<organism evidence="2 3">
    <name type="scientific">Mucor plumbeus</name>
    <dbReference type="NCBI Taxonomy" id="97098"/>
    <lineage>
        <taxon>Eukaryota</taxon>
        <taxon>Fungi</taxon>
        <taxon>Fungi incertae sedis</taxon>
        <taxon>Mucoromycota</taxon>
        <taxon>Mucoromycotina</taxon>
        <taxon>Mucoromycetes</taxon>
        <taxon>Mucorales</taxon>
        <taxon>Mucorineae</taxon>
        <taxon>Mucoraceae</taxon>
        <taxon>Mucor</taxon>
    </lineage>
</organism>
<feature type="non-terminal residue" evidence="2">
    <location>
        <position position="1"/>
    </location>
</feature>
<dbReference type="PANTHER" id="PTHR15967:SF0">
    <property type="entry name" value="E2F-ASSOCIATED PHOSPHOPROTEIN"/>
    <property type="match status" value="1"/>
</dbReference>
<evidence type="ECO:0000313" key="3">
    <source>
        <dbReference type="Proteomes" id="UP000650833"/>
    </source>
</evidence>
<dbReference type="Proteomes" id="UP000650833">
    <property type="component" value="Unassembled WGS sequence"/>
</dbReference>
<comment type="caution">
    <text evidence="2">The sequence shown here is derived from an EMBL/GenBank/DDBJ whole genome shotgun (WGS) entry which is preliminary data.</text>
</comment>
<reference evidence="2" key="1">
    <citation type="submission" date="2020-12" db="EMBL/GenBank/DDBJ databases">
        <title>Metabolic potential, ecology and presence of endohyphal bacteria is reflected in genomic diversity of Mucoromycotina.</title>
        <authorList>
            <person name="Muszewska A."/>
            <person name="Okrasinska A."/>
            <person name="Steczkiewicz K."/>
            <person name="Drgas O."/>
            <person name="Orlowska M."/>
            <person name="Perlinska-Lenart U."/>
            <person name="Aleksandrzak-Piekarczyk T."/>
            <person name="Szatraj K."/>
            <person name="Zielenkiewicz U."/>
            <person name="Pilsyk S."/>
            <person name="Malc E."/>
            <person name="Mieczkowski P."/>
            <person name="Kruszewska J.S."/>
            <person name="Biernat P."/>
            <person name="Pawlowska J."/>
        </authorList>
    </citation>
    <scope>NUCLEOTIDE SEQUENCE</scope>
    <source>
        <strain evidence="2">CBS 226.32</strain>
    </source>
</reference>
<evidence type="ECO:0008006" key="4">
    <source>
        <dbReference type="Google" id="ProtNLM"/>
    </source>
</evidence>
<dbReference type="PANTHER" id="PTHR15967">
    <property type="entry name" value="E2F-ASSOCIATED PHOSPHOPROTEIN"/>
    <property type="match status" value="1"/>
</dbReference>
<sequence length="178" mass="20782">MDSDTKTNQQEDLYDEVYFDSDQESEQEETIGLGLPGKSKNKQEPKTKQKVISNDELLYDPDMDDKDEEWVTKQINDDSKRPNEEGPLDNKTDAILSCPMCFTNLCYSCQRHEKYADQFRAMFVRNCHTVPGERYKMKGEDDRDDEYFYKVICDTCGIQVAMLDDDEIYHFFNVVASS</sequence>
<dbReference type="OrthoDB" id="122464at2759"/>
<feature type="region of interest" description="Disordered" evidence="1">
    <location>
        <begin position="1"/>
        <end position="66"/>
    </location>
</feature>
<keyword evidence="3" id="KW-1185">Reference proteome</keyword>
<protein>
    <recommendedName>
        <fullName evidence="4">E2F-associated phosphoprotein</fullName>
    </recommendedName>
</protein>
<evidence type="ECO:0000313" key="2">
    <source>
        <dbReference type="EMBL" id="KAG2191475.1"/>
    </source>
</evidence>
<feature type="compositionally biased region" description="Acidic residues" evidence="1">
    <location>
        <begin position="12"/>
        <end position="29"/>
    </location>
</feature>